<gene>
    <name evidence="2" type="ORF">CAC42_882</name>
</gene>
<dbReference type="OrthoDB" id="4334193at2759"/>
<dbReference type="EMBL" id="NKHZ01000070">
    <property type="protein sequence ID" value="PNS15623.1"/>
    <property type="molecule type" value="Genomic_DNA"/>
</dbReference>
<comment type="caution">
    <text evidence="2">The sequence shown here is derived from an EMBL/GenBank/DDBJ whole genome shotgun (WGS) entry which is preliminary data.</text>
</comment>
<evidence type="ECO:0000256" key="1">
    <source>
        <dbReference type="SAM" id="MobiDB-lite"/>
    </source>
</evidence>
<accession>A0A2K1QLD1</accession>
<protein>
    <recommendedName>
        <fullName evidence="4">Peptide hydrolase</fullName>
    </recommendedName>
</protein>
<dbReference type="SUPFAM" id="SSF53187">
    <property type="entry name" value="Zn-dependent exopeptidases"/>
    <property type="match status" value="1"/>
</dbReference>
<dbReference type="Gene3D" id="3.50.30.30">
    <property type="match status" value="1"/>
</dbReference>
<sequence>MAEFHDIAATVGTLGLRTAASPRHNILIQYVLAQLNFLRGFKVTTEDFPLLKWQTRNDATLHGAGRLALQSSGGKTQDVPIVGAIPWTAPTNGTPVTAEMVYVPLGVSIATANVSGKIVLRDFGPTIKTPYAALFALSFFLSNDMEPLRNSTGDRPYTYTPDKDLIDAGVAGAAGLISMINVPRKDVESYFDPHSGTQFRLPGIYVGAAEAKVLKDAASRGLRASMSVEADRGPAMQTQIRGRLQGTSNDTIYVICHTDGTTWVQDSGISAMLTLARYFSSRPKSSRGKTLEFVFTTGHLGYNGDTTYALAAQLDKTYDTDNTVLAIALEHMGTKEILPRGSDTGAANGRELAFTGKGEVCLWSVGPSTPLRKLSAASAQRHKLDRMVLAAGIGAPNPSAVPDIVSFGGIGTGLHWHLIPTMAIVSGPWSLWAPGFGASAIDFSRLRKQTMAFADVIIGVGPLSKKEIAGDYTSYRSRRANGTTWATEVPPPVYPPGPTARST</sequence>
<dbReference type="Proteomes" id="UP000243797">
    <property type="component" value="Unassembled WGS sequence"/>
</dbReference>
<dbReference type="InParanoid" id="A0A2K1QLD1"/>
<dbReference type="STRING" id="2082308.A0A2K1QLD1"/>
<proteinExistence type="predicted"/>
<reference evidence="2 3" key="1">
    <citation type="submission" date="2017-06" db="EMBL/GenBank/DDBJ databases">
        <title>Draft genome sequence of a variant of Elsinoe murrayae.</title>
        <authorList>
            <person name="Cheng Q."/>
        </authorList>
    </citation>
    <scope>NUCLEOTIDE SEQUENCE [LARGE SCALE GENOMIC DNA]</scope>
    <source>
        <strain evidence="2 3">CQ-2017a</strain>
    </source>
</reference>
<dbReference type="Gene3D" id="3.40.630.10">
    <property type="entry name" value="Zn peptidases"/>
    <property type="match status" value="1"/>
</dbReference>
<evidence type="ECO:0000313" key="3">
    <source>
        <dbReference type="Proteomes" id="UP000243797"/>
    </source>
</evidence>
<dbReference type="AlphaFoldDB" id="A0A2K1QLD1"/>
<evidence type="ECO:0008006" key="4">
    <source>
        <dbReference type="Google" id="ProtNLM"/>
    </source>
</evidence>
<organism evidence="2 3">
    <name type="scientific">Sphaceloma murrayae</name>
    <dbReference type="NCBI Taxonomy" id="2082308"/>
    <lineage>
        <taxon>Eukaryota</taxon>
        <taxon>Fungi</taxon>
        <taxon>Dikarya</taxon>
        <taxon>Ascomycota</taxon>
        <taxon>Pezizomycotina</taxon>
        <taxon>Dothideomycetes</taxon>
        <taxon>Dothideomycetidae</taxon>
        <taxon>Myriangiales</taxon>
        <taxon>Elsinoaceae</taxon>
        <taxon>Sphaceloma</taxon>
    </lineage>
</organism>
<keyword evidence="3" id="KW-1185">Reference proteome</keyword>
<feature type="region of interest" description="Disordered" evidence="1">
    <location>
        <begin position="484"/>
        <end position="503"/>
    </location>
</feature>
<feature type="compositionally biased region" description="Pro residues" evidence="1">
    <location>
        <begin position="489"/>
        <end position="503"/>
    </location>
</feature>
<evidence type="ECO:0000313" key="2">
    <source>
        <dbReference type="EMBL" id="PNS15623.1"/>
    </source>
</evidence>
<name>A0A2K1QLD1_9PEZI</name>